<dbReference type="InterPro" id="IPR007627">
    <property type="entry name" value="RNA_pol_sigma70_r2"/>
</dbReference>
<evidence type="ECO:0000256" key="1">
    <source>
        <dbReference type="ARBA" id="ARBA00010641"/>
    </source>
</evidence>
<dbReference type="InterPro" id="IPR013325">
    <property type="entry name" value="RNA_pol_sigma_r2"/>
</dbReference>
<name>A0ABV8AKZ2_9FLAO</name>
<comment type="caution">
    <text evidence="7">The sequence shown here is derived from an EMBL/GenBank/DDBJ whole genome shotgun (WGS) entry which is preliminary data.</text>
</comment>
<sequence length="192" mass="22224">MTTNDHQLIAQICEGNTKAYAQLVHQYKDLVFTLAFRMLKNREEAEEVSQDAFLKVYKSIQRFKGDAKLSTWIYKIAYNTCLDRIKKNKKHLADVPINEFTEHKLETIDNALTNMIDAERQNTIKACVNKLPSDDAYILTLFYFEDLSLEEIAETMSASANTLKVKLFRARKKLAVILQRYLEPETISNYGT</sequence>
<dbReference type="InterPro" id="IPR036388">
    <property type="entry name" value="WH-like_DNA-bd_sf"/>
</dbReference>
<dbReference type="PANTHER" id="PTHR43133:SF51">
    <property type="entry name" value="RNA POLYMERASE SIGMA FACTOR"/>
    <property type="match status" value="1"/>
</dbReference>
<dbReference type="SUPFAM" id="SSF88946">
    <property type="entry name" value="Sigma2 domain of RNA polymerase sigma factors"/>
    <property type="match status" value="1"/>
</dbReference>
<organism evidence="7 8">
    <name type="scientific">Winogradskyella maritima</name>
    <dbReference type="NCBI Taxonomy" id="1517766"/>
    <lineage>
        <taxon>Bacteria</taxon>
        <taxon>Pseudomonadati</taxon>
        <taxon>Bacteroidota</taxon>
        <taxon>Flavobacteriia</taxon>
        <taxon>Flavobacteriales</taxon>
        <taxon>Flavobacteriaceae</taxon>
        <taxon>Winogradskyella</taxon>
    </lineage>
</organism>
<dbReference type="RefSeq" id="WP_386102365.1">
    <property type="nucleotide sequence ID" value="NZ_JBHSAT010000023.1"/>
</dbReference>
<dbReference type="InterPro" id="IPR039425">
    <property type="entry name" value="RNA_pol_sigma-70-like"/>
</dbReference>
<accession>A0ABV8AKZ2</accession>
<dbReference type="Pfam" id="PF08281">
    <property type="entry name" value="Sigma70_r4_2"/>
    <property type="match status" value="1"/>
</dbReference>
<evidence type="ECO:0000256" key="2">
    <source>
        <dbReference type="ARBA" id="ARBA00023015"/>
    </source>
</evidence>
<keyword evidence="3" id="KW-0731">Sigma factor</keyword>
<dbReference type="InterPro" id="IPR013324">
    <property type="entry name" value="RNA_pol_sigma_r3/r4-like"/>
</dbReference>
<feature type="domain" description="RNA polymerase sigma-70 region 2" evidence="5">
    <location>
        <begin position="23"/>
        <end position="90"/>
    </location>
</feature>
<gene>
    <name evidence="7" type="ORF">ACFOSX_13705</name>
</gene>
<dbReference type="CDD" id="cd06171">
    <property type="entry name" value="Sigma70_r4"/>
    <property type="match status" value="1"/>
</dbReference>
<dbReference type="Gene3D" id="1.10.1740.10">
    <property type="match status" value="1"/>
</dbReference>
<evidence type="ECO:0000256" key="4">
    <source>
        <dbReference type="ARBA" id="ARBA00023163"/>
    </source>
</evidence>
<dbReference type="InterPro" id="IPR013249">
    <property type="entry name" value="RNA_pol_sigma70_r4_t2"/>
</dbReference>
<proteinExistence type="inferred from homology"/>
<dbReference type="EMBL" id="JBHSAT010000023">
    <property type="protein sequence ID" value="MFC3878290.1"/>
    <property type="molecule type" value="Genomic_DNA"/>
</dbReference>
<comment type="similarity">
    <text evidence="1">Belongs to the sigma-70 factor family. ECF subfamily.</text>
</comment>
<dbReference type="NCBIfam" id="TIGR02937">
    <property type="entry name" value="sigma70-ECF"/>
    <property type="match status" value="1"/>
</dbReference>
<evidence type="ECO:0000313" key="7">
    <source>
        <dbReference type="EMBL" id="MFC3878290.1"/>
    </source>
</evidence>
<dbReference type="InterPro" id="IPR014284">
    <property type="entry name" value="RNA_pol_sigma-70_dom"/>
</dbReference>
<protein>
    <submittedName>
        <fullName evidence="7">RNA polymerase sigma factor</fullName>
    </submittedName>
</protein>
<dbReference type="SUPFAM" id="SSF88659">
    <property type="entry name" value="Sigma3 and sigma4 domains of RNA polymerase sigma factors"/>
    <property type="match status" value="1"/>
</dbReference>
<evidence type="ECO:0000256" key="3">
    <source>
        <dbReference type="ARBA" id="ARBA00023082"/>
    </source>
</evidence>
<dbReference type="Proteomes" id="UP001595812">
    <property type="component" value="Unassembled WGS sequence"/>
</dbReference>
<dbReference type="Pfam" id="PF04542">
    <property type="entry name" value="Sigma70_r2"/>
    <property type="match status" value="1"/>
</dbReference>
<dbReference type="PANTHER" id="PTHR43133">
    <property type="entry name" value="RNA POLYMERASE ECF-TYPE SIGMA FACTO"/>
    <property type="match status" value="1"/>
</dbReference>
<keyword evidence="2" id="KW-0805">Transcription regulation</keyword>
<evidence type="ECO:0000259" key="5">
    <source>
        <dbReference type="Pfam" id="PF04542"/>
    </source>
</evidence>
<keyword evidence="8" id="KW-1185">Reference proteome</keyword>
<evidence type="ECO:0000259" key="6">
    <source>
        <dbReference type="Pfam" id="PF08281"/>
    </source>
</evidence>
<evidence type="ECO:0000313" key="8">
    <source>
        <dbReference type="Proteomes" id="UP001595812"/>
    </source>
</evidence>
<feature type="domain" description="RNA polymerase sigma factor 70 region 4 type 2" evidence="6">
    <location>
        <begin position="124"/>
        <end position="174"/>
    </location>
</feature>
<dbReference type="Gene3D" id="1.10.10.10">
    <property type="entry name" value="Winged helix-like DNA-binding domain superfamily/Winged helix DNA-binding domain"/>
    <property type="match status" value="1"/>
</dbReference>
<reference evidence="8" key="1">
    <citation type="journal article" date="2019" name="Int. J. Syst. Evol. Microbiol.">
        <title>The Global Catalogue of Microorganisms (GCM) 10K type strain sequencing project: providing services to taxonomists for standard genome sequencing and annotation.</title>
        <authorList>
            <consortium name="The Broad Institute Genomics Platform"/>
            <consortium name="The Broad Institute Genome Sequencing Center for Infectious Disease"/>
            <person name="Wu L."/>
            <person name="Ma J."/>
        </authorList>
    </citation>
    <scope>NUCLEOTIDE SEQUENCE [LARGE SCALE GENOMIC DNA]</scope>
    <source>
        <strain evidence="8">CECT 8979</strain>
    </source>
</reference>
<keyword evidence="4" id="KW-0804">Transcription</keyword>